<protein>
    <submittedName>
        <fullName evidence="2">Uncharacterized protein</fullName>
    </submittedName>
</protein>
<feature type="region of interest" description="Disordered" evidence="1">
    <location>
        <begin position="1"/>
        <end position="36"/>
    </location>
</feature>
<gene>
    <name evidence="2" type="ORF">JGUZn3_11110</name>
</gene>
<accession>A0A7H1NRC8</accession>
<feature type="compositionally biased region" description="Basic and acidic residues" evidence="1">
    <location>
        <begin position="9"/>
        <end position="22"/>
    </location>
</feature>
<dbReference type="Proteomes" id="UP000516349">
    <property type="component" value="Chromosome"/>
</dbReference>
<dbReference type="AlphaFoldDB" id="A0A7H1NRC8"/>
<sequence>MSQKAWAKNSKEKPKEKIETHIKASQSPTPQKTSPIGPIKGEVFLSHVSSLTWWEEFSSLFEYKDVLRKRYGGVFLALNRLLAYEENRAIEP</sequence>
<evidence type="ECO:0000256" key="1">
    <source>
        <dbReference type="SAM" id="MobiDB-lite"/>
    </source>
</evidence>
<name>A0A7H1NRC8_9PROT</name>
<proteinExistence type="predicted"/>
<dbReference type="KEGG" id="ebla:JGUZn3_11110"/>
<reference evidence="2 3" key="1">
    <citation type="submission" date="2020-08" db="EMBL/GenBank/DDBJ databases">
        <title>Complete genome sequence of Entomobacter blattae G55GP.</title>
        <authorList>
            <person name="Poehlein A."/>
            <person name="Guzman J."/>
            <person name="Daniel R."/>
            <person name="Vilcinskas A."/>
        </authorList>
    </citation>
    <scope>NUCLEOTIDE SEQUENCE [LARGE SCALE GENOMIC DNA]</scope>
    <source>
        <strain evidence="2 3">G55GP</strain>
    </source>
</reference>
<evidence type="ECO:0000313" key="2">
    <source>
        <dbReference type="EMBL" id="QNT78338.1"/>
    </source>
</evidence>
<feature type="compositionally biased region" description="Polar residues" evidence="1">
    <location>
        <begin position="23"/>
        <end position="34"/>
    </location>
</feature>
<keyword evidence="3" id="KW-1185">Reference proteome</keyword>
<organism evidence="2 3">
    <name type="scientific">Entomobacter blattae</name>
    <dbReference type="NCBI Taxonomy" id="2762277"/>
    <lineage>
        <taxon>Bacteria</taxon>
        <taxon>Pseudomonadati</taxon>
        <taxon>Pseudomonadota</taxon>
        <taxon>Alphaproteobacteria</taxon>
        <taxon>Acetobacterales</taxon>
        <taxon>Acetobacteraceae</taxon>
        <taxon>Entomobacter</taxon>
    </lineage>
</organism>
<evidence type="ECO:0000313" key="3">
    <source>
        <dbReference type="Proteomes" id="UP000516349"/>
    </source>
</evidence>
<dbReference type="EMBL" id="CP060244">
    <property type="protein sequence ID" value="QNT78338.1"/>
    <property type="molecule type" value="Genomic_DNA"/>
</dbReference>